<dbReference type="InterPro" id="IPR050625">
    <property type="entry name" value="ParA/MinD_ATPase"/>
</dbReference>
<feature type="compositionally biased region" description="Polar residues" evidence="3">
    <location>
        <begin position="195"/>
        <end position="209"/>
    </location>
</feature>
<dbReference type="GO" id="GO:0005524">
    <property type="term" value="F:ATP binding"/>
    <property type="evidence" value="ECO:0007669"/>
    <property type="project" value="UniProtKB-KW"/>
</dbReference>
<dbReference type="EMBL" id="CP044427">
    <property type="protein sequence ID" value="QFG68026.1"/>
    <property type="molecule type" value="Genomic_DNA"/>
</dbReference>
<feature type="domain" description="CobQ/CobB/MinD/ParA nucleotide binding" evidence="4">
    <location>
        <begin position="281"/>
        <end position="506"/>
    </location>
</feature>
<dbReference type="Pfam" id="PF01656">
    <property type="entry name" value="CbiA"/>
    <property type="match status" value="1"/>
</dbReference>
<dbReference type="AlphaFoldDB" id="A0A5J6V481"/>
<sequence>MSLPTVTGVAPRWESGLAELLGSSVRAQLVRRCADVPELLGVSAAGLARVVVVSSDFRSLDRAAVESLLASGVAVVGVHPPSQADAGRTLRRWGIQVVLPADLDPEALDQAIEAAVDATAGPGVVDDAGQKGQAAPDAAGPAAQEREHPPGRKASKQPERGPDGQPGWNDPQRVGRRQRRGEQPSPADAGDESTSDLPGTTPARGQSGATDAKDLAPAAPGQIEDLAPSGPGGAHRGTPDPMDEELRRLVEEAGGPPGGGLERAEQPADEGPMGEPGEVIVVWGPGSPGRTTLALNLAAELADPLTRVLLIDADTSASALAQSLAVLDEAPGLAAAARAADQGVLDERVLARLAPEVRPGLMLLTGLPRADRWPEVRDSALADIIEVSRRCASFVVLDVAAGVEQDEELSFDTQAPRRNGATLTALEAADRMVVVGAGDPIGLQRLVRGLDLLPTLSAAPREVVVTRVRPGPVGPDPERRIQEALERFAGAREVHLVPEDRESMDAALLHGRALAEARPGSAARTSIRGLADRIAGRAPSPKGTGPRWWPRRRRA</sequence>
<name>A0A5J6V481_9MICO</name>
<evidence type="ECO:0000256" key="2">
    <source>
        <dbReference type="ARBA" id="ARBA00022840"/>
    </source>
</evidence>
<evidence type="ECO:0000256" key="1">
    <source>
        <dbReference type="ARBA" id="ARBA00022741"/>
    </source>
</evidence>
<keyword evidence="6" id="KW-1185">Reference proteome</keyword>
<dbReference type="SUPFAM" id="SSF52540">
    <property type="entry name" value="P-loop containing nucleoside triphosphate hydrolases"/>
    <property type="match status" value="1"/>
</dbReference>
<feature type="region of interest" description="Disordered" evidence="3">
    <location>
        <begin position="530"/>
        <end position="555"/>
    </location>
</feature>
<dbReference type="Proteomes" id="UP000326546">
    <property type="component" value="Chromosome"/>
</dbReference>
<dbReference type="OrthoDB" id="3217709at2"/>
<evidence type="ECO:0000259" key="4">
    <source>
        <dbReference type="Pfam" id="PF01656"/>
    </source>
</evidence>
<keyword evidence="2" id="KW-0067">ATP-binding</keyword>
<reference evidence="5 6" key="1">
    <citation type="submission" date="2019-09" db="EMBL/GenBank/DDBJ databases">
        <title>Serinicoccus pratensis sp. nov., isolated from meadow soil.</title>
        <authorList>
            <person name="Zhang W."/>
        </authorList>
    </citation>
    <scope>NUCLEOTIDE SEQUENCE [LARGE SCALE GENOMIC DNA]</scope>
    <source>
        <strain evidence="5 6">W204</strain>
    </source>
</reference>
<protein>
    <recommendedName>
        <fullName evidence="4">CobQ/CobB/MinD/ParA nucleotide binding domain-containing protein</fullName>
    </recommendedName>
</protein>
<evidence type="ECO:0000313" key="5">
    <source>
        <dbReference type="EMBL" id="QFG68026.1"/>
    </source>
</evidence>
<gene>
    <name evidence="5" type="ORF">FY030_04200</name>
</gene>
<dbReference type="InterPro" id="IPR027417">
    <property type="entry name" value="P-loop_NTPase"/>
</dbReference>
<dbReference type="GO" id="GO:0016887">
    <property type="term" value="F:ATP hydrolysis activity"/>
    <property type="evidence" value="ECO:0007669"/>
    <property type="project" value="TreeGrafter"/>
</dbReference>
<organism evidence="5 6">
    <name type="scientific">Ornithinimicrobium pratense</name>
    <dbReference type="NCBI Taxonomy" id="2593973"/>
    <lineage>
        <taxon>Bacteria</taxon>
        <taxon>Bacillati</taxon>
        <taxon>Actinomycetota</taxon>
        <taxon>Actinomycetes</taxon>
        <taxon>Micrococcales</taxon>
        <taxon>Ornithinimicrobiaceae</taxon>
        <taxon>Ornithinimicrobium</taxon>
    </lineage>
</organism>
<dbReference type="KEGG" id="serw:FY030_04200"/>
<feature type="compositionally biased region" description="Low complexity" evidence="3">
    <location>
        <begin position="126"/>
        <end position="143"/>
    </location>
</feature>
<dbReference type="PANTHER" id="PTHR43384:SF6">
    <property type="entry name" value="SEPTUM SITE-DETERMINING PROTEIN MIND HOMOLOG, CHLOROPLASTIC"/>
    <property type="match status" value="1"/>
</dbReference>
<feature type="region of interest" description="Disordered" evidence="3">
    <location>
        <begin position="122"/>
        <end position="276"/>
    </location>
</feature>
<dbReference type="GO" id="GO:0009898">
    <property type="term" value="C:cytoplasmic side of plasma membrane"/>
    <property type="evidence" value="ECO:0007669"/>
    <property type="project" value="TreeGrafter"/>
</dbReference>
<proteinExistence type="predicted"/>
<accession>A0A5J6V481</accession>
<evidence type="ECO:0000256" key="3">
    <source>
        <dbReference type="SAM" id="MobiDB-lite"/>
    </source>
</evidence>
<dbReference type="GO" id="GO:0051782">
    <property type="term" value="P:negative regulation of cell division"/>
    <property type="evidence" value="ECO:0007669"/>
    <property type="project" value="TreeGrafter"/>
</dbReference>
<feature type="compositionally biased region" description="Basic and acidic residues" evidence="3">
    <location>
        <begin position="144"/>
        <end position="162"/>
    </location>
</feature>
<keyword evidence="1" id="KW-0547">Nucleotide-binding</keyword>
<dbReference type="Gene3D" id="3.40.50.300">
    <property type="entry name" value="P-loop containing nucleotide triphosphate hydrolases"/>
    <property type="match status" value="1"/>
</dbReference>
<dbReference type="PANTHER" id="PTHR43384">
    <property type="entry name" value="SEPTUM SITE-DETERMINING PROTEIN MIND HOMOLOG, CHLOROPLASTIC-RELATED"/>
    <property type="match status" value="1"/>
</dbReference>
<dbReference type="GO" id="GO:0005829">
    <property type="term" value="C:cytosol"/>
    <property type="evidence" value="ECO:0007669"/>
    <property type="project" value="TreeGrafter"/>
</dbReference>
<dbReference type="InterPro" id="IPR002586">
    <property type="entry name" value="CobQ/CobB/MinD/ParA_Nub-bd_dom"/>
</dbReference>
<dbReference type="RefSeq" id="WP_158060417.1">
    <property type="nucleotide sequence ID" value="NZ_CP044427.1"/>
</dbReference>
<evidence type="ECO:0000313" key="6">
    <source>
        <dbReference type="Proteomes" id="UP000326546"/>
    </source>
</evidence>